<dbReference type="PANTHER" id="PTHR30469">
    <property type="entry name" value="MULTIDRUG RESISTANCE PROTEIN MDTA"/>
    <property type="match status" value="1"/>
</dbReference>
<dbReference type="NCBIfam" id="TIGR01730">
    <property type="entry name" value="RND_mfp"/>
    <property type="match status" value="1"/>
</dbReference>
<dbReference type="Pfam" id="PF25954">
    <property type="entry name" value="Beta-barrel_RND_2"/>
    <property type="match status" value="1"/>
</dbReference>
<evidence type="ECO:0000256" key="2">
    <source>
        <dbReference type="SAM" id="MobiDB-lite"/>
    </source>
</evidence>
<dbReference type="Gene3D" id="1.10.287.470">
    <property type="entry name" value="Helix hairpin bin"/>
    <property type="match status" value="2"/>
</dbReference>
<dbReference type="Gene3D" id="2.40.50.100">
    <property type="match status" value="1"/>
</dbReference>
<dbReference type="Gene3D" id="2.40.420.20">
    <property type="match status" value="1"/>
</dbReference>
<feature type="region of interest" description="Disordered" evidence="2">
    <location>
        <begin position="425"/>
        <end position="453"/>
    </location>
</feature>
<comment type="similarity">
    <text evidence="1">Belongs to the membrane fusion protein (MFP) (TC 8.A.1) family.</text>
</comment>
<dbReference type="InterPro" id="IPR006143">
    <property type="entry name" value="RND_pump_MFP"/>
</dbReference>
<sequence>MKKIIILIIIAFGIFLGFQISGKISSASRNGSGQNGKGRRGAAVVPVETKAVIHMDMEDVGTFTGSLYPVSQFRLASKISGRLKKINFHVGDFIRGGDTIAVVDSEELTQALEEAKADLLIVKARLSAAENTFTKQIEKAQADVDRWKASSNLAEKELKRQEELRRKSVSSETERDRANEQVQVTSAQVTAAQKTLELLTTQQTEDIRRIKAEILRSEAGLKTAEIKLSYSDIKAEWDPEAGTRVVGERFLDEGAMLTSGNPVISILDIDTLIATITVTEKDYTKLKLEQIVKIHTDAYPDRNFEGTILRIAPKLDEASRVARVDVKIPNREHLLKPGMFVRANIIFTTHTDATAIPRPALVSRDGIEGVFGIDTGPTAQFIPVTVGIRSRNFIEVIAPPVSGEVVTMGHHMLSHGTPVLIANATEKTDKGKAEADKSRTAESKKVRQGENKR</sequence>
<protein>
    <recommendedName>
        <fullName evidence="3">CusB-like beta-barrel domain-containing protein</fullName>
    </recommendedName>
</protein>
<reference evidence="4 5" key="1">
    <citation type="journal article" date="2017" name="ISME J.">
        <title>Potential for microbial H2 and metal transformations associated with novel bacteria and archaea in deep terrestrial subsurface sediments.</title>
        <authorList>
            <person name="Hernsdorf A.W."/>
            <person name="Amano Y."/>
            <person name="Miyakawa K."/>
            <person name="Ise K."/>
            <person name="Suzuki Y."/>
            <person name="Anantharaman K."/>
            <person name="Probst A."/>
            <person name="Burstein D."/>
            <person name="Thomas B.C."/>
            <person name="Banfield J.F."/>
        </authorList>
    </citation>
    <scope>NUCLEOTIDE SEQUENCE [LARGE SCALE GENOMIC DNA]</scope>
    <source>
        <strain evidence="4">HGW-Wallbacteria-1</strain>
    </source>
</reference>
<dbReference type="GO" id="GO:0015562">
    <property type="term" value="F:efflux transmembrane transporter activity"/>
    <property type="evidence" value="ECO:0007669"/>
    <property type="project" value="TreeGrafter"/>
</dbReference>
<evidence type="ECO:0000256" key="1">
    <source>
        <dbReference type="ARBA" id="ARBA00009477"/>
    </source>
</evidence>
<gene>
    <name evidence="4" type="ORF">CVV64_15815</name>
</gene>
<evidence type="ECO:0000259" key="3">
    <source>
        <dbReference type="Pfam" id="PF25954"/>
    </source>
</evidence>
<dbReference type="FunFam" id="2.40.30.170:FF:000010">
    <property type="entry name" value="Efflux RND transporter periplasmic adaptor subunit"/>
    <property type="match status" value="1"/>
</dbReference>
<evidence type="ECO:0000313" key="5">
    <source>
        <dbReference type="Proteomes" id="UP000233256"/>
    </source>
</evidence>
<feature type="compositionally biased region" description="Basic and acidic residues" evidence="2">
    <location>
        <begin position="426"/>
        <end position="453"/>
    </location>
</feature>
<comment type="caution">
    <text evidence="4">The sequence shown here is derived from an EMBL/GenBank/DDBJ whole genome shotgun (WGS) entry which is preliminary data.</text>
</comment>
<feature type="region of interest" description="Disordered" evidence="2">
    <location>
        <begin position="161"/>
        <end position="182"/>
    </location>
</feature>
<dbReference type="EMBL" id="PGXC01000025">
    <property type="protein sequence ID" value="PKK89093.1"/>
    <property type="molecule type" value="Genomic_DNA"/>
</dbReference>
<dbReference type="Gene3D" id="2.40.30.170">
    <property type="match status" value="1"/>
</dbReference>
<organism evidence="4 5">
    <name type="scientific">Candidatus Wallbacteria bacterium HGW-Wallbacteria-1</name>
    <dbReference type="NCBI Taxonomy" id="2013854"/>
    <lineage>
        <taxon>Bacteria</taxon>
        <taxon>Candidatus Walliibacteriota</taxon>
    </lineage>
</organism>
<dbReference type="GO" id="GO:1990281">
    <property type="term" value="C:efflux pump complex"/>
    <property type="evidence" value="ECO:0007669"/>
    <property type="project" value="TreeGrafter"/>
</dbReference>
<dbReference type="InterPro" id="IPR058792">
    <property type="entry name" value="Beta-barrel_RND_2"/>
</dbReference>
<dbReference type="PANTHER" id="PTHR30469:SF15">
    <property type="entry name" value="HLYD FAMILY OF SECRETION PROTEINS"/>
    <property type="match status" value="1"/>
</dbReference>
<name>A0A2N1PL58_9BACT</name>
<dbReference type="SUPFAM" id="SSF111369">
    <property type="entry name" value="HlyD-like secretion proteins"/>
    <property type="match status" value="2"/>
</dbReference>
<proteinExistence type="inferred from homology"/>
<dbReference type="AlphaFoldDB" id="A0A2N1PL58"/>
<dbReference type="Proteomes" id="UP000233256">
    <property type="component" value="Unassembled WGS sequence"/>
</dbReference>
<feature type="domain" description="CusB-like beta-barrel" evidence="3">
    <location>
        <begin position="276"/>
        <end position="345"/>
    </location>
</feature>
<accession>A0A2N1PL58</accession>
<evidence type="ECO:0000313" key="4">
    <source>
        <dbReference type="EMBL" id="PKK89093.1"/>
    </source>
</evidence>